<reference evidence="2 3" key="1">
    <citation type="submission" date="2021-08" db="EMBL/GenBank/DDBJ databases">
        <title>Comparative Genomics Analysis of the Genus Qipengyuania Reveals Extensive Genetic Diversity and Metabolic Versatility, Including the Description of Fifteen Novel Species.</title>
        <authorList>
            <person name="Liu Y."/>
        </authorList>
    </citation>
    <scope>NUCLEOTIDE SEQUENCE [LARGE SCALE GENOMIC DNA]</scope>
    <source>
        <strain evidence="2 3">1NDH13</strain>
    </source>
</reference>
<proteinExistence type="predicted"/>
<feature type="signal peptide" evidence="1">
    <location>
        <begin position="1"/>
        <end position="21"/>
    </location>
</feature>
<gene>
    <name evidence="2" type="ORF">K3148_04020</name>
</gene>
<dbReference type="Proteomes" id="UP000824281">
    <property type="component" value="Chromosome"/>
</dbReference>
<keyword evidence="1" id="KW-0732">Signal</keyword>
<evidence type="ECO:0000313" key="3">
    <source>
        <dbReference type="Proteomes" id="UP000824281"/>
    </source>
</evidence>
<name>A0ABX8ZS22_9SPHN</name>
<dbReference type="EMBL" id="CP081295">
    <property type="protein sequence ID" value="QZD90569.1"/>
    <property type="molecule type" value="Genomic_DNA"/>
</dbReference>
<protein>
    <submittedName>
        <fullName evidence="2">Uncharacterized protein</fullName>
    </submittedName>
</protein>
<feature type="chain" id="PRO_5046445307" evidence="1">
    <location>
        <begin position="22"/>
        <end position="343"/>
    </location>
</feature>
<accession>A0ABX8ZS22</accession>
<keyword evidence="3" id="KW-1185">Reference proteome</keyword>
<organism evidence="2 3">
    <name type="scientific">Qipengyuania aurantiaca</name>
    <dbReference type="NCBI Taxonomy" id="2867233"/>
    <lineage>
        <taxon>Bacteria</taxon>
        <taxon>Pseudomonadati</taxon>
        <taxon>Pseudomonadota</taxon>
        <taxon>Alphaproteobacteria</taxon>
        <taxon>Sphingomonadales</taxon>
        <taxon>Erythrobacteraceae</taxon>
        <taxon>Qipengyuania</taxon>
    </lineage>
</organism>
<evidence type="ECO:0000256" key="1">
    <source>
        <dbReference type="SAM" id="SignalP"/>
    </source>
</evidence>
<evidence type="ECO:0000313" key="2">
    <source>
        <dbReference type="EMBL" id="QZD90569.1"/>
    </source>
</evidence>
<sequence>MMKGLSCALALVAMLASPTRAQDSHQAVTPLFASDDTLEVTITGPIRKIARNAEKSTEAYAARLEASGETFAITLAARGKTRRLKESCQFPPLRIAFSDKPGEQSLFHRNGRIKLVTHCRDNDRSEQTVLREYAAYRLYNRLTPESLRVRLAQITYIDDGKAVAERLGFFIEDVDDAARRLGRKEVDVVEVPLSALDQQDAARYALFQYMIGNTDWAMAVGPPGERCCHNSRLVGDDGNAREALTPIPYDFDNAGLVNASYAVPNAQLRTRSVRQRVYRGLCRFNALVPAEAERLRNLRRDLEQEIAAIPYASERTRESMMDYLETFYRDLAELDRKVLADCR</sequence>
<dbReference type="RefSeq" id="WP_221426035.1">
    <property type="nucleotide sequence ID" value="NZ_CP081295.1"/>
</dbReference>